<dbReference type="EMBL" id="CP007243">
    <property type="protein sequence ID" value="AIA30040.1"/>
    <property type="molecule type" value="Genomic_DNA"/>
</dbReference>
<dbReference type="AlphaFoldDB" id="A0A059XSI6"/>
<evidence type="ECO:0000256" key="7">
    <source>
        <dbReference type="ARBA" id="ARBA00048924"/>
    </source>
</evidence>
<evidence type="ECO:0000256" key="1">
    <source>
        <dbReference type="ARBA" id="ARBA00004978"/>
    </source>
</evidence>
<dbReference type="KEGG" id="lfp:Y981_02075"/>
<dbReference type="EC" id="2.3.1.178" evidence="3 8"/>
<dbReference type="Proteomes" id="UP000027059">
    <property type="component" value="Chromosome"/>
</dbReference>
<dbReference type="RefSeq" id="WP_014960167.1">
    <property type="nucleotide sequence ID" value="NZ_CP007243.1"/>
</dbReference>
<dbReference type="CDD" id="cd04301">
    <property type="entry name" value="NAT_SF"/>
    <property type="match status" value="1"/>
</dbReference>
<comment type="similarity">
    <text evidence="2 8">Belongs to the acetyltransferase family. EctA subfamily.</text>
</comment>
<dbReference type="Gene3D" id="3.40.630.30">
    <property type="match status" value="1"/>
</dbReference>
<dbReference type="PROSITE" id="PS51186">
    <property type="entry name" value="GNAT"/>
    <property type="match status" value="1"/>
</dbReference>
<organism evidence="10 11">
    <name type="scientific">Leptospirillum ferriphilum YSK</name>
    <dbReference type="NCBI Taxonomy" id="1441628"/>
    <lineage>
        <taxon>Bacteria</taxon>
        <taxon>Pseudomonadati</taxon>
        <taxon>Nitrospirota</taxon>
        <taxon>Nitrospiria</taxon>
        <taxon>Nitrospirales</taxon>
        <taxon>Nitrospiraceae</taxon>
        <taxon>Leptospirillum</taxon>
    </lineage>
</organism>
<evidence type="ECO:0000256" key="8">
    <source>
        <dbReference type="RuleBase" id="RU365045"/>
    </source>
</evidence>
<feature type="domain" description="N-acetyltransferase" evidence="9">
    <location>
        <begin position="25"/>
        <end position="183"/>
    </location>
</feature>
<dbReference type="SUPFAM" id="SSF55729">
    <property type="entry name" value="Acyl-CoA N-acyltransferases (Nat)"/>
    <property type="match status" value="1"/>
</dbReference>
<comment type="pathway">
    <text evidence="1 8">Amine and polyamine biosynthesis; ectoine biosynthesis; L-ectoine from L-aspartate 4-semialdehyde: step 2/3.</text>
</comment>
<dbReference type="InterPro" id="IPR016181">
    <property type="entry name" value="Acyl_CoA_acyltransferase"/>
</dbReference>
<dbReference type="InterPro" id="IPR012772">
    <property type="entry name" value="Ectoine_EctA"/>
</dbReference>
<comment type="function">
    <text evidence="8">Catalyzes the acetylation of L-2,4-diaminobutyrate (DABA) to gamma-N-acetyl-alpha,gamma-diaminobutyric acid (ADABA) with acetyl coenzyme A.</text>
</comment>
<evidence type="ECO:0000256" key="3">
    <source>
        <dbReference type="ARBA" id="ARBA00012355"/>
    </source>
</evidence>
<evidence type="ECO:0000256" key="6">
    <source>
        <dbReference type="ARBA" id="ARBA00023315"/>
    </source>
</evidence>
<keyword evidence="11" id="KW-1185">Reference proteome</keyword>
<evidence type="ECO:0000256" key="2">
    <source>
        <dbReference type="ARBA" id="ARBA00010712"/>
    </source>
</evidence>
<accession>A0A059XSI6</accession>
<evidence type="ECO:0000313" key="10">
    <source>
        <dbReference type="EMBL" id="AIA30040.1"/>
    </source>
</evidence>
<name>A0A059XSI6_9BACT</name>
<evidence type="ECO:0000256" key="5">
    <source>
        <dbReference type="ARBA" id="ARBA00022679"/>
    </source>
</evidence>
<dbReference type="GO" id="GO:0019491">
    <property type="term" value="P:ectoine biosynthetic process"/>
    <property type="evidence" value="ECO:0007669"/>
    <property type="project" value="UniProtKB-UniPathway"/>
</dbReference>
<keyword evidence="6 8" id="KW-0012">Acyltransferase</keyword>
<evidence type="ECO:0000313" key="11">
    <source>
        <dbReference type="Proteomes" id="UP000027059"/>
    </source>
</evidence>
<protein>
    <recommendedName>
        <fullName evidence="4 8">L-2,4-diaminobutyric acid acetyltransferase</fullName>
        <shortName evidence="8">DABA acetyltransferase</shortName>
        <ecNumber evidence="3 8">2.3.1.178</ecNumber>
    </recommendedName>
</protein>
<reference evidence="10 11" key="2">
    <citation type="journal article" date="2015" name="Biomed. Res. Int.">
        <title>Effects of Arsenite Resistance on the Growth and Functional Gene Expression of Leptospirillum ferriphilum and Acidithiobacillus thiooxidans in Pure Culture and Coculture.</title>
        <authorList>
            <person name="Jiang H."/>
            <person name="Liang Y."/>
            <person name="Yin H."/>
            <person name="Xiao Y."/>
            <person name="Guo X."/>
            <person name="Xu Y."/>
            <person name="Hu Q."/>
            <person name="Liu H."/>
            <person name="Liu X."/>
        </authorList>
    </citation>
    <scope>NUCLEOTIDE SEQUENCE [LARGE SCALE GENOMIC DNA]</scope>
    <source>
        <strain evidence="10 11">YSK</strain>
    </source>
</reference>
<keyword evidence="5 8" id="KW-0808">Transferase</keyword>
<dbReference type="GO" id="GO:0033816">
    <property type="term" value="F:diaminobutyrate acetyltransferase activity"/>
    <property type="evidence" value="ECO:0007669"/>
    <property type="project" value="UniProtKB-EC"/>
</dbReference>
<evidence type="ECO:0000259" key="9">
    <source>
        <dbReference type="PROSITE" id="PS51186"/>
    </source>
</evidence>
<proteinExistence type="inferred from homology"/>
<dbReference type="HOGENOM" id="CLU_111896_0_0_0"/>
<dbReference type="InterPro" id="IPR000182">
    <property type="entry name" value="GNAT_dom"/>
</dbReference>
<reference evidence="11" key="1">
    <citation type="submission" date="2014-02" db="EMBL/GenBank/DDBJ databases">
        <title>Complete genome sequence and comparative genomic analysis of the nitrogen-fixing bacterium Leptospirillum ferriphilum YSK.</title>
        <authorList>
            <person name="Guo X."/>
            <person name="Yin H."/>
            <person name="Liang Y."/>
            <person name="Hu Q."/>
            <person name="Ma L."/>
            <person name="Xiao Y."/>
            <person name="Zhang X."/>
            <person name="Qiu G."/>
            <person name="Liu X."/>
        </authorList>
    </citation>
    <scope>NUCLEOTIDE SEQUENCE [LARGE SCALE GENOMIC DNA]</scope>
    <source>
        <strain evidence="11">YSK</strain>
    </source>
</reference>
<dbReference type="NCBIfam" id="TIGR02406">
    <property type="entry name" value="ectoine_EctA"/>
    <property type="match status" value="1"/>
</dbReference>
<dbReference type="Pfam" id="PF00583">
    <property type="entry name" value="Acetyltransf_1"/>
    <property type="match status" value="1"/>
</dbReference>
<evidence type="ECO:0000256" key="4">
    <source>
        <dbReference type="ARBA" id="ARBA00017935"/>
    </source>
</evidence>
<comment type="catalytic activity">
    <reaction evidence="7 8">
        <text>L-2,4-diaminobutanoate + acetyl-CoA = (2S)-4-acetamido-2-aminobutanoate + CoA + H(+)</text>
        <dbReference type="Rhea" id="RHEA:16901"/>
        <dbReference type="ChEBI" id="CHEBI:15378"/>
        <dbReference type="ChEBI" id="CHEBI:57287"/>
        <dbReference type="ChEBI" id="CHEBI:57288"/>
        <dbReference type="ChEBI" id="CHEBI:58761"/>
        <dbReference type="ChEBI" id="CHEBI:58929"/>
        <dbReference type="EC" id="2.3.1.178"/>
    </reaction>
</comment>
<gene>
    <name evidence="8" type="primary">ectA</name>
    <name evidence="10" type="ORF">Y981_02075</name>
</gene>
<dbReference type="UniPathway" id="UPA00067">
    <property type="reaction ID" value="UER00122"/>
</dbReference>
<sequence length="187" mass="20803">MNSENISPVLSDFQAPSRRETERLFRFRTPTDLDGQSVHRLIARCPPLDVNSLYANLLQCLHFSGTSILAETGDGQLAAFISGYVIPENPDTLFIWQVAVDPVHRGKGVALSMLEALLDRTLSMGVRYLETTISPENGPSRKLFQKLFSRRKAPFSRRPLFGRETHFGGGHDDEVLYRGGPFSAVGP</sequence>